<accession>A0ACB5TXC3</accession>
<proteinExistence type="predicted"/>
<name>A0ACB5TXC3_CANBO</name>
<protein>
    <submittedName>
        <fullName evidence="1">Unnamed protein product</fullName>
    </submittedName>
</protein>
<dbReference type="EMBL" id="BSXV01002744">
    <property type="protein sequence ID" value="GME96607.1"/>
    <property type="molecule type" value="Genomic_DNA"/>
</dbReference>
<reference evidence="1" key="1">
    <citation type="submission" date="2023-04" db="EMBL/GenBank/DDBJ databases">
        <title>Candida boidinii NBRC 1967.</title>
        <authorList>
            <person name="Ichikawa N."/>
            <person name="Sato H."/>
            <person name="Tonouchi N."/>
        </authorList>
    </citation>
    <scope>NUCLEOTIDE SEQUENCE</scope>
    <source>
        <strain evidence="1">NBRC 1967</strain>
    </source>
</reference>
<gene>
    <name evidence="1" type="ORF">Cboi01_000432600</name>
</gene>
<evidence type="ECO:0000313" key="1">
    <source>
        <dbReference type="EMBL" id="GME96607.1"/>
    </source>
</evidence>
<sequence>MKHFGIFQFYFLFQAISFAVCSIAVNATDHSIDLSLVGTWKKIPFYLNVIETFSNESPDLYGPLIAKLLGLSVSIESEEDEYVEDTETIESNKIVYYSVQAEEDFQLNEKSFYEYAVQLFESESEHNKFKRSLLDIKLANKFYTPRIESHYQYYQNEVIPEFESKLKTEDLKSSWLYDATKYFYTNPEDTFALKTVSRTLEDKILLPFDRVIGKSGNIFILYGHFEDPVFKQFFTNLYQLALNGDLRIVWRYTPNIAHESDDSEFETLGGYGIDLTLKRTDYIVVDDRGFTKEQQEKLVFDSPAEEIENSRNINSVGDITLELLNEYSKNIHLVEKEKLSELCVKLVKIILDLKDKGRSPDELLSLLKSLILEFPKHSHKISNLYNDEELELDPESESHPESELSKLKDKLSDSKLHQLPTGFYFNGAPISENNLNLYEILKVLERELNYINSLKENLGLESTEKLKQLMLNFSQYINQVESKNLTKKR</sequence>
<keyword evidence="2" id="KW-1185">Reference proteome</keyword>
<comment type="caution">
    <text evidence="1">The sequence shown here is derived from an EMBL/GenBank/DDBJ whole genome shotgun (WGS) entry which is preliminary data.</text>
</comment>
<evidence type="ECO:0000313" key="2">
    <source>
        <dbReference type="Proteomes" id="UP001165101"/>
    </source>
</evidence>
<organism evidence="1 2">
    <name type="scientific">Candida boidinii</name>
    <name type="common">Yeast</name>
    <dbReference type="NCBI Taxonomy" id="5477"/>
    <lineage>
        <taxon>Eukaryota</taxon>
        <taxon>Fungi</taxon>
        <taxon>Dikarya</taxon>
        <taxon>Ascomycota</taxon>
        <taxon>Saccharomycotina</taxon>
        <taxon>Pichiomycetes</taxon>
        <taxon>Pichiales</taxon>
        <taxon>Pichiaceae</taxon>
        <taxon>Ogataea</taxon>
        <taxon>Ogataea/Candida clade</taxon>
    </lineage>
</organism>
<dbReference type="Proteomes" id="UP001165101">
    <property type="component" value="Unassembled WGS sequence"/>
</dbReference>